<dbReference type="GO" id="GO:0016787">
    <property type="term" value="F:hydrolase activity"/>
    <property type="evidence" value="ECO:0007669"/>
    <property type="project" value="UniProtKB-KW"/>
</dbReference>
<dbReference type="InterPro" id="IPR052533">
    <property type="entry name" value="WalJ/YycJ-like"/>
</dbReference>
<dbReference type="InterPro" id="IPR036866">
    <property type="entry name" value="RibonucZ/Hydroxyglut_hydro"/>
</dbReference>
<evidence type="ECO:0000313" key="2">
    <source>
        <dbReference type="EMBL" id="KGG81273.1"/>
    </source>
</evidence>
<dbReference type="Pfam" id="PF12706">
    <property type="entry name" value="Lactamase_B_2"/>
    <property type="match status" value="1"/>
</dbReference>
<dbReference type="AlphaFoldDB" id="A0A096BKJ0"/>
<proteinExistence type="predicted"/>
<organism evidence="2 3">
    <name type="scientific">Caloranaerobacter azorensis H53214</name>
    <dbReference type="NCBI Taxonomy" id="1156417"/>
    <lineage>
        <taxon>Bacteria</taxon>
        <taxon>Bacillati</taxon>
        <taxon>Bacillota</taxon>
        <taxon>Tissierellia</taxon>
        <taxon>Tissierellales</taxon>
        <taxon>Thermohalobacteraceae</taxon>
        <taxon>Caloranaerobacter</taxon>
    </lineage>
</organism>
<gene>
    <name evidence="2" type="ORF">Y919_01200</name>
</gene>
<dbReference type="PANTHER" id="PTHR47619:SF1">
    <property type="entry name" value="EXODEOXYRIBONUCLEASE WALJ"/>
    <property type="match status" value="1"/>
</dbReference>
<dbReference type="SUPFAM" id="SSF56281">
    <property type="entry name" value="Metallo-hydrolase/oxidoreductase"/>
    <property type="match status" value="1"/>
</dbReference>
<reference evidence="2 3" key="1">
    <citation type="submission" date="2013-12" db="EMBL/GenBank/DDBJ databases">
        <title>Draft genome sequence of Caloranaerobacter sp. H53214.</title>
        <authorList>
            <person name="Jiang L.J."/>
            <person name="Shao Z.Z."/>
            <person name="Long M.N."/>
        </authorList>
    </citation>
    <scope>NUCLEOTIDE SEQUENCE [LARGE SCALE GENOMIC DNA]</scope>
    <source>
        <strain evidence="2 3">H53214</strain>
    </source>
</reference>
<dbReference type="EMBL" id="AZTB01000003">
    <property type="protein sequence ID" value="KGG81273.1"/>
    <property type="molecule type" value="Genomic_DNA"/>
</dbReference>
<evidence type="ECO:0000313" key="3">
    <source>
        <dbReference type="Proteomes" id="UP000029622"/>
    </source>
</evidence>
<dbReference type="RefSeq" id="WP_035161572.1">
    <property type="nucleotide sequence ID" value="NZ_AZTB01000003.1"/>
</dbReference>
<dbReference type="PANTHER" id="PTHR47619">
    <property type="entry name" value="METALLO-HYDROLASE YYCJ-RELATED"/>
    <property type="match status" value="1"/>
</dbReference>
<protein>
    <submittedName>
        <fullName evidence="2">Metallohydrolase</fullName>
    </submittedName>
</protein>
<name>A0A096BKJ0_9FIRM</name>
<dbReference type="InterPro" id="IPR001279">
    <property type="entry name" value="Metallo-B-lactamas"/>
</dbReference>
<dbReference type="SMART" id="SM00849">
    <property type="entry name" value="Lactamase_B"/>
    <property type="match status" value="1"/>
</dbReference>
<dbReference type="Gene3D" id="3.60.15.10">
    <property type="entry name" value="Ribonuclease Z/Hydroxyacylglutathione hydrolase-like"/>
    <property type="match status" value="1"/>
</dbReference>
<dbReference type="STRING" id="1156417.Y919_01200"/>
<evidence type="ECO:0000259" key="1">
    <source>
        <dbReference type="SMART" id="SM00849"/>
    </source>
</evidence>
<accession>A0A096BKJ0</accession>
<keyword evidence="2" id="KW-0378">Hydrolase</keyword>
<sequence>MAFRFCSLASGSSGNCQYIETNRLKLLIDAGLSGRKIESSLKTIGVSPEDINGILVTHEHKDHIKGVGILSGRYNLPIYANENTWKAMENDIGKINIDNIRTFKTEEEFELGDLGILPFRTSHDSIESVGFCFYYKNKKISLVTDTGFVNQNIKKKIYDSDLLVIESNHDIEMLKMGRYPWFLKKRIMGDTGHLSNDLAGEVISEVFSGKRQRVLLAHLSKENNFPELAYQTVVNILIDKGIKIGDDIIIGLTQRDNPTKIYNL</sequence>
<feature type="domain" description="Metallo-beta-lactamase" evidence="1">
    <location>
        <begin position="13"/>
        <end position="193"/>
    </location>
</feature>
<comment type="caution">
    <text evidence="2">The sequence shown here is derived from an EMBL/GenBank/DDBJ whole genome shotgun (WGS) entry which is preliminary data.</text>
</comment>
<dbReference type="Proteomes" id="UP000029622">
    <property type="component" value="Unassembled WGS sequence"/>
</dbReference>